<evidence type="ECO:0000313" key="2">
    <source>
        <dbReference type="Proteomes" id="UP001597280"/>
    </source>
</evidence>
<dbReference type="RefSeq" id="WP_343904241.1">
    <property type="nucleotide sequence ID" value="NZ_BAAAIS010000002.1"/>
</dbReference>
<name>A0ABW4PZ15_9MICO</name>
<gene>
    <name evidence="1" type="ORF">ACFSDA_08050</name>
</gene>
<dbReference type="Proteomes" id="UP001597280">
    <property type="component" value="Unassembled WGS sequence"/>
</dbReference>
<evidence type="ECO:0008006" key="3">
    <source>
        <dbReference type="Google" id="ProtNLM"/>
    </source>
</evidence>
<accession>A0ABW4PZ15</accession>
<protein>
    <recommendedName>
        <fullName evidence="3">DUF4760 domain-containing protein</fullName>
    </recommendedName>
</protein>
<organism evidence="1 2">
    <name type="scientific">Brachybacterium rhamnosum</name>
    <dbReference type="NCBI Taxonomy" id="173361"/>
    <lineage>
        <taxon>Bacteria</taxon>
        <taxon>Bacillati</taxon>
        <taxon>Actinomycetota</taxon>
        <taxon>Actinomycetes</taxon>
        <taxon>Micrococcales</taxon>
        <taxon>Dermabacteraceae</taxon>
        <taxon>Brachybacterium</taxon>
    </lineage>
</organism>
<dbReference type="EMBL" id="JBHUFL010000002">
    <property type="protein sequence ID" value="MFD1835030.1"/>
    <property type="molecule type" value="Genomic_DNA"/>
</dbReference>
<evidence type="ECO:0000313" key="1">
    <source>
        <dbReference type="EMBL" id="MFD1835030.1"/>
    </source>
</evidence>
<keyword evidence="2" id="KW-1185">Reference proteome</keyword>
<reference evidence="2" key="1">
    <citation type="journal article" date="2019" name="Int. J. Syst. Evol. Microbiol.">
        <title>The Global Catalogue of Microorganisms (GCM) 10K type strain sequencing project: providing services to taxonomists for standard genome sequencing and annotation.</title>
        <authorList>
            <consortium name="The Broad Institute Genomics Platform"/>
            <consortium name="The Broad Institute Genome Sequencing Center for Infectious Disease"/>
            <person name="Wu L."/>
            <person name="Ma J."/>
        </authorList>
    </citation>
    <scope>NUCLEOTIDE SEQUENCE [LARGE SCALE GENOMIC DNA]</scope>
    <source>
        <strain evidence="2">JCM 11650</strain>
    </source>
</reference>
<sequence>MEPIYWTSFLAVAAPLTTLALTQRHSRKMAEEDRRRRREELAFEGRKNLSSERLEAATALLAVVEKFIEYSDFNEEHVSEDRLPDGLRSEGEMARARTRLLADPLRVAVVDQLYETAERHARLRAPLAAVKEARMKFMWEWADLLVAVPDAENSARGEK</sequence>
<proteinExistence type="predicted"/>
<comment type="caution">
    <text evidence="1">The sequence shown here is derived from an EMBL/GenBank/DDBJ whole genome shotgun (WGS) entry which is preliminary data.</text>
</comment>